<reference evidence="1 2" key="1">
    <citation type="journal article" date="2012" name="Open Microbiol. J.">
        <title>Characterization of Vibrio cholerae O139 of an Aquatic Isolate in Northern Vietnam.</title>
        <authorList>
            <person name="Nguyen D.T."/>
            <person name="Ngo T.C."/>
            <person name="Tran H.H."/>
            <person name="Le T.H."/>
            <person name="Nguyen H.T."/>
            <person name="Nguyen B.M."/>
            <person name="Tran N.D."/>
            <person name="Yamashiro T."/>
            <person name="Ehara M."/>
        </authorList>
    </citation>
    <scope>NUCLEOTIDE SEQUENCE [LARGE SCALE GENOMIC DNA]</scope>
    <source>
        <strain evidence="1">ND1-fs1</strain>
    </source>
</reference>
<dbReference type="KEGG" id="vg:65072988"/>
<dbReference type="CDD" id="cd00093">
    <property type="entry name" value="HTH_XRE"/>
    <property type="match status" value="1"/>
</dbReference>
<organism evidence="1 2">
    <name type="scientific">Vibrio phage ND1-fs1</name>
    <dbReference type="NCBI Taxonomy" id="867695"/>
    <lineage>
        <taxon>Viruses</taxon>
        <taxon>Monodnaviria</taxon>
        <taxon>Loebvirae</taxon>
        <taxon>Hofneiviricota</taxon>
        <taxon>Faserviricetes</taxon>
        <taxon>Tubulavirales</taxon>
        <taxon>Inoviridae</taxon>
        <taxon>Fibrovirus</taxon>
        <taxon>Fibrovirus fs1</taxon>
    </lineage>
</organism>
<dbReference type="InterPro" id="IPR001387">
    <property type="entry name" value="Cro/C1-type_HTH"/>
</dbReference>
<evidence type="ECO:0000313" key="2">
    <source>
        <dbReference type="Proteomes" id="UP000000338"/>
    </source>
</evidence>
<sequence>MYANELLDAYKKAKNYVQDKQIAHDLNLSPQKISKMRTGVRYISDEEAIFLAESAGIDPEIALLGCHADRNENPRIKAIWESIAKKQNGLGLRTISMLCGGLAVSISQFNEAVSYFALCRLMVKVAINSNAYKTSAFGSFINESKRNDKEFCFS</sequence>
<evidence type="ECO:0000313" key="1">
    <source>
        <dbReference type="EMBL" id="BAJ12064.1"/>
    </source>
</evidence>
<dbReference type="EMBL" id="AB572858">
    <property type="protein sequence ID" value="BAJ12064.1"/>
    <property type="molecule type" value="Genomic_DNA"/>
</dbReference>
<dbReference type="Proteomes" id="UP000000338">
    <property type="component" value="Genome"/>
</dbReference>
<accession>E1CJD0</accession>
<dbReference type="RefSeq" id="YP_010083962.1">
    <property type="nucleotide sequence ID" value="NC_055051.1"/>
</dbReference>
<proteinExistence type="predicted"/>
<protein>
    <recommendedName>
        <fullName evidence="3">Regulatory protein</fullName>
    </recommendedName>
</protein>
<evidence type="ECO:0008006" key="3">
    <source>
        <dbReference type="Google" id="ProtNLM"/>
    </source>
</evidence>
<dbReference type="InterPro" id="IPR021096">
    <property type="entry name" value="Vibrio_phage_VSK_Orf152"/>
</dbReference>
<dbReference type="Pfam" id="PF12472">
    <property type="entry name" value="DUF3693"/>
    <property type="match status" value="1"/>
</dbReference>
<dbReference type="GeneID" id="65072988"/>
<name>E1CJD0_9VIRU</name>